<gene>
    <name evidence="3" type="ORF">Cme02nite_57690</name>
</gene>
<evidence type="ECO:0000256" key="1">
    <source>
        <dbReference type="SAM" id="SignalP"/>
    </source>
</evidence>
<evidence type="ECO:0000259" key="2">
    <source>
        <dbReference type="Pfam" id="PF00561"/>
    </source>
</evidence>
<dbReference type="Pfam" id="PF00561">
    <property type="entry name" value="Abhydrolase_1"/>
    <property type="match status" value="1"/>
</dbReference>
<reference evidence="3" key="1">
    <citation type="submission" date="2021-01" db="EMBL/GenBank/DDBJ databases">
        <title>Whole genome shotgun sequence of Catellatospora methionotrophica NBRC 14553.</title>
        <authorList>
            <person name="Komaki H."/>
            <person name="Tamura T."/>
        </authorList>
    </citation>
    <scope>NUCLEOTIDE SEQUENCE</scope>
    <source>
        <strain evidence="3">NBRC 14553</strain>
    </source>
</reference>
<comment type="caution">
    <text evidence="3">The sequence shown here is derived from an EMBL/GenBank/DDBJ whole genome shotgun (WGS) entry which is preliminary data.</text>
</comment>
<proteinExistence type="predicted"/>
<protein>
    <recommendedName>
        <fullName evidence="2">AB hydrolase-1 domain-containing protein</fullName>
    </recommendedName>
</protein>
<sequence length="252" mass="25090">MRRLALLAAAAVALAGCSGGGDPVAAPSPSPTGLNAGATCDLPKGTRQIRFGDHGADLGGVILGSGKTGVVLAHQNGGDVCQWISYAFELAGKGYRVLAFDFGGFGVSTRGELDNPQQVAAAAAALRADGATGIVLIGASMGGTAVLVAAPTVTPPPVAVVSLSAPVLFGADASQAVPKLTMPVFYAAGEFESSFADAARELHGLTPKTTAKELLIVPTDWHGVLLLSLGGPPATDTVRTKLAAFLAAHAPA</sequence>
<dbReference type="InterPro" id="IPR000073">
    <property type="entry name" value="AB_hydrolase_1"/>
</dbReference>
<organism evidence="3 4">
    <name type="scientific">Catellatospora methionotrophica</name>
    <dbReference type="NCBI Taxonomy" id="121620"/>
    <lineage>
        <taxon>Bacteria</taxon>
        <taxon>Bacillati</taxon>
        <taxon>Actinomycetota</taxon>
        <taxon>Actinomycetes</taxon>
        <taxon>Micromonosporales</taxon>
        <taxon>Micromonosporaceae</taxon>
        <taxon>Catellatospora</taxon>
    </lineage>
</organism>
<dbReference type="EMBL" id="BONJ01000031">
    <property type="protein sequence ID" value="GIG17437.1"/>
    <property type="molecule type" value="Genomic_DNA"/>
</dbReference>
<evidence type="ECO:0000313" key="4">
    <source>
        <dbReference type="Proteomes" id="UP000660339"/>
    </source>
</evidence>
<keyword evidence="1" id="KW-0732">Signal</keyword>
<dbReference type="PROSITE" id="PS51257">
    <property type="entry name" value="PROKAR_LIPOPROTEIN"/>
    <property type="match status" value="1"/>
</dbReference>
<dbReference type="SUPFAM" id="SSF53474">
    <property type="entry name" value="alpha/beta-Hydrolases"/>
    <property type="match status" value="1"/>
</dbReference>
<dbReference type="GO" id="GO:0003824">
    <property type="term" value="F:catalytic activity"/>
    <property type="evidence" value="ECO:0007669"/>
    <property type="project" value="UniProtKB-ARBA"/>
</dbReference>
<evidence type="ECO:0000313" key="3">
    <source>
        <dbReference type="EMBL" id="GIG17437.1"/>
    </source>
</evidence>
<feature type="signal peptide" evidence="1">
    <location>
        <begin position="1"/>
        <end position="20"/>
    </location>
</feature>
<name>A0A8J3LDW8_9ACTN</name>
<dbReference type="RefSeq" id="WP_166387477.1">
    <property type="nucleotide sequence ID" value="NZ_BAAATT010000037.1"/>
</dbReference>
<feature type="domain" description="AB hydrolase-1" evidence="2">
    <location>
        <begin position="70"/>
        <end position="165"/>
    </location>
</feature>
<dbReference type="InterPro" id="IPR029058">
    <property type="entry name" value="AB_hydrolase_fold"/>
</dbReference>
<keyword evidence="4" id="KW-1185">Reference proteome</keyword>
<feature type="chain" id="PRO_5038898034" description="AB hydrolase-1 domain-containing protein" evidence="1">
    <location>
        <begin position="21"/>
        <end position="252"/>
    </location>
</feature>
<dbReference type="Proteomes" id="UP000660339">
    <property type="component" value="Unassembled WGS sequence"/>
</dbReference>
<dbReference type="AlphaFoldDB" id="A0A8J3LDW8"/>
<dbReference type="Gene3D" id="3.40.50.1820">
    <property type="entry name" value="alpha/beta hydrolase"/>
    <property type="match status" value="1"/>
</dbReference>
<accession>A0A8J3LDW8</accession>